<organism evidence="1 2">
    <name type="scientific">Persea americana</name>
    <name type="common">Avocado</name>
    <dbReference type="NCBI Taxonomy" id="3435"/>
    <lineage>
        <taxon>Eukaryota</taxon>
        <taxon>Viridiplantae</taxon>
        <taxon>Streptophyta</taxon>
        <taxon>Embryophyta</taxon>
        <taxon>Tracheophyta</taxon>
        <taxon>Spermatophyta</taxon>
        <taxon>Magnoliopsida</taxon>
        <taxon>Magnoliidae</taxon>
        <taxon>Laurales</taxon>
        <taxon>Lauraceae</taxon>
        <taxon>Persea</taxon>
    </lineage>
</organism>
<sequence>MMANRNPESSNPEQGDGGVTSTPPVLAADQQPSKPGNTVFKSGPLFISSKGIGWTSWKKRWFILTRTSLVFFRSDPNALPQKGSEANLTLGGIDLNSSGSVVVKADKKLLIVLFPDGRDGRTFTLKAETLEDLYEWKDALENALAQAPSGAAALDHTLAQTSGGSLLTGQSGVLLQDDAVDTIEGSFEQSTENQPIKPLAIERPILLTLEDDDGSPSFLEKALGFIEQYGVKAEGILRQAADVAEVERRIQEYEQGRNEFSPEEDAHVIADCVKHILRASPPIPASCCTSLLDAFKTTHGSRVNAMRATISETFLEPTRLLLKRILKMMQIVASHKSENLMSTPAVAACMAPLLLRPLMAGDFEVGDDFNMGGDSSLQLLQAAAAANHAQAIVITLMEEFRSIFFEDSSSTESYSEGSGSEEEALTGDEVSEDGDYDDEEDDIDIEIEDDYDAESDFHSETDDGDEENDFDLEEEDDPECNLSGSSGERSCKGSGADNRKCGGLTPPKIQVSEGLDSDSHSPEVIKGSKDNDKPPTEIHTPPHWHNNSQSSSNLLRLSDNHSALPAIETRSSSVDASANPVLRSRNVSRSSSIPKSTVKQNEPKPNVKRPAWGRAPGRKNLSMESIEFTTEDEVAIQKLESTKVDLQSHIEKEAKENRVLQESLERRKQDLHRRRLALEQDVARLQDQLQKERELRATLESALTMPLGNLPISSTLDHKMKAEIEELALAETAVINLTQKAADLQVQLNQRRQDNHVAACQSCKALHQEKIKDEQKDIQTTAGERHHESSPMHEDCPSLSNKHPLETDNENAMTQDPALSSKQHSQKKQIDLTSHNKTKAMGTTTDSQNVATQDPPSSSNKQPSTKLQTDMLRENNNKTNSTGDKTSLSADRVNETFSKKQHSQKKQLGSKSHNKTKSVGKTASLSTDADNVATQDSPSLSDKRPSKKPQPDLVSENSMTKSTGDTTSLLTDCEDAVMQNPALSSKQTSQKKQMDSTSHNKTKAMGTTPSLSTDSQNVATQDNSSLSNKQTPKKLQPDLVSETSTKSTNAKSSSPPKEPPTVVRNTSSSKKTTGKVEGTGSGPSTLTRLANRLNFLKERRNQIAHELQLLRASNNPETKSDK</sequence>
<comment type="caution">
    <text evidence="1">The sequence shown here is derived from an EMBL/GenBank/DDBJ whole genome shotgun (WGS) entry which is preliminary data.</text>
</comment>
<evidence type="ECO:0000313" key="1">
    <source>
        <dbReference type="EMBL" id="KAJ8633150.1"/>
    </source>
</evidence>
<keyword evidence="2" id="KW-1185">Reference proteome</keyword>
<name>A0ACC2LI69_PERAE</name>
<evidence type="ECO:0000313" key="2">
    <source>
        <dbReference type="Proteomes" id="UP001234297"/>
    </source>
</evidence>
<dbReference type="Proteomes" id="UP001234297">
    <property type="component" value="Chromosome 8"/>
</dbReference>
<gene>
    <name evidence="1" type="ORF">MRB53_026486</name>
</gene>
<proteinExistence type="predicted"/>
<dbReference type="EMBL" id="CM056816">
    <property type="protein sequence ID" value="KAJ8633150.1"/>
    <property type="molecule type" value="Genomic_DNA"/>
</dbReference>
<protein>
    <submittedName>
        <fullName evidence="1">Uncharacterized protein</fullName>
    </submittedName>
</protein>
<accession>A0ACC2LI69</accession>
<reference evidence="1 2" key="1">
    <citation type="journal article" date="2022" name="Hortic Res">
        <title>A haplotype resolved chromosomal level avocado genome allows analysis of novel avocado genes.</title>
        <authorList>
            <person name="Nath O."/>
            <person name="Fletcher S.J."/>
            <person name="Hayward A."/>
            <person name="Shaw L.M."/>
            <person name="Masouleh A.K."/>
            <person name="Furtado A."/>
            <person name="Henry R.J."/>
            <person name="Mitter N."/>
        </authorList>
    </citation>
    <scope>NUCLEOTIDE SEQUENCE [LARGE SCALE GENOMIC DNA]</scope>
    <source>
        <strain evidence="2">cv. Hass</strain>
    </source>
</reference>